<dbReference type="Pfam" id="PF08245">
    <property type="entry name" value="Mur_ligase_M"/>
    <property type="match status" value="1"/>
</dbReference>
<keyword evidence="7 15" id="KW-0961">Cell wall biogenesis/degradation</keyword>
<dbReference type="GO" id="GO:0005737">
    <property type="term" value="C:cytoplasm"/>
    <property type="evidence" value="ECO:0007669"/>
    <property type="project" value="UniProtKB-SubCell"/>
</dbReference>
<dbReference type="PATRIC" id="fig|1121328.3.peg.624"/>
<comment type="function">
    <text evidence="9 15">Catalyzes the addition of meso-diaminopimelic acid to the nucleotide precursor UDP-N-acetylmuramoyl-L-alanyl-D-glutamate (UMAG) in the biosynthesis of bacterial cell-wall peptidoglycan.</text>
</comment>
<dbReference type="SUPFAM" id="SSF53244">
    <property type="entry name" value="MurD-like peptide ligases, peptide-binding domain"/>
    <property type="match status" value="1"/>
</dbReference>
<dbReference type="EC" id="6.3.2.13" evidence="10 15"/>
<dbReference type="GO" id="GO:0000287">
    <property type="term" value="F:magnesium ion binding"/>
    <property type="evidence" value="ECO:0007669"/>
    <property type="project" value="UniProtKB-UniRule"/>
</dbReference>
<evidence type="ECO:0000259" key="19">
    <source>
        <dbReference type="Pfam" id="PF08245"/>
    </source>
</evidence>
<comment type="subcellular location">
    <subcellularLocation>
        <location evidence="15 16">Cytoplasm</location>
    </subcellularLocation>
</comment>
<dbReference type="InterPro" id="IPR005761">
    <property type="entry name" value="UDP-N-AcMur-Glu-dNH2Pim_ligase"/>
</dbReference>
<comment type="similarity">
    <text evidence="2 15">Belongs to the MurCDEF family. MurE subfamily.</text>
</comment>
<dbReference type="InterPro" id="IPR013221">
    <property type="entry name" value="Mur_ligase_cen"/>
</dbReference>
<reference evidence="20 22" key="1">
    <citation type="submission" date="2016-02" db="EMBL/GenBank/DDBJ databases">
        <title>Draft genome sequence for Clostridium paradoxum JW-YL-7.</title>
        <authorList>
            <person name="Utturkar S.M."/>
            <person name="Lancaster A."/>
            <person name="Poole F.L."/>
            <person name="Adams M.W."/>
            <person name="Brown S.D."/>
        </authorList>
    </citation>
    <scope>NUCLEOTIDE SEQUENCE [LARGE SCALE GENOMIC DNA]</scope>
    <source>
        <strain evidence="20 22">JW-YL-7</strain>
    </source>
</reference>
<evidence type="ECO:0000313" key="20">
    <source>
        <dbReference type="EMBL" id="KXZ39545.1"/>
    </source>
</evidence>
<evidence type="ECO:0000256" key="7">
    <source>
        <dbReference type="ARBA" id="ARBA00023316"/>
    </source>
</evidence>
<dbReference type="Proteomes" id="UP000092605">
    <property type="component" value="Unassembled WGS sequence"/>
</dbReference>
<dbReference type="Gene3D" id="3.90.190.20">
    <property type="entry name" value="Mur ligase, C-terminal domain"/>
    <property type="match status" value="1"/>
</dbReference>
<dbReference type="InterPro" id="IPR036615">
    <property type="entry name" value="Mur_ligase_C_dom_sf"/>
</dbReference>
<evidence type="ECO:0000256" key="5">
    <source>
        <dbReference type="ARBA" id="ARBA00022984"/>
    </source>
</evidence>
<feature type="short sequence motif" description="Meso-diaminopimelate recognition motif" evidence="15">
    <location>
        <begin position="401"/>
        <end position="404"/>
    </location>
</feature>
<keyword evidence="15" id="KW-0067">ATP-binding</keyword>
<dbReference type="GO" id="GO:0071555">
    <property type="term" value="P:cell wall organization"/>
    <property type="evidence" value="ECO:0007669"/>
    <property type="project" value="UniProtKB-KW"/>
</dbReference>
<comment type="PTM">
    <text evidence="15">Carboxylation is probably crucial for Mg(2+) binding and, consequently, for the gamma-phosphate positioning of ATP.</text>
</comment>
<evidence type="ECO:0000313" key="22">
    <source>
        <dbReference type="Proteomes" id="UP000092605"/>
    </source>
</evidence>
<dbReference type="SUPFAM" id="SSF53623">
    <property type="entry name" value="MurD-like peptide ligases, catalytic domain"/>
    <property type="match status" value="1"/>
</dbReference>
<feature type="binding site" evidence="15">
    <location>
        <position position="457"/>
    </location>
    <ligand>
        <name>meso-2,6-diaminopimelate</name>
        <dbReference type="ChEBI" id="CHEBI:57791"/>
    </ligand>
</feature>
<dbReference type="OrthoDB" id="9800958at2"/>
<dbReference type="InterPro" id="IPR035911">
    <property type="entry name" value="MurE/MurF_N"/>
</dbReference>
<keyword evidence="5 15" id="KW-0573">Peptidoglycan synthesis</keyword>
<dbReference type="STRING" id="1121328.JWYL7_0620"/>
<feature type="binding site" evidence="15">
    <location>
        <begin position="149"/>
        <end position="150"/>
    </location>
    <ligand>
        <name>UDP-N-acetyl-alpha-D-muramoyl-L-alanyl-D-glutamate</name>
        <dbReference type="ChEBI" id="CHEBI:83900"/>
    </ligand>
</feature>
<feature type="binding site" evidence="15">
    <location>
        <position position="377"/>
    </location>
    <ligand>
        <name>meso-2,6-diaminopimelate</name>
        <dbReference type="ChEBI" id="CHEBI:57791"/>
    </ligand>
</feature>
<comment type="pathway">
    <text evidence="1 15 16">Cell wall biogenesis; peptidoglycan biosynthesis.</text>
</comment>
<evidence type="ECO:0000259" key="17">
    <source>
        <dbReference type="Pfam" id="PF01225"/>
    </source>
</evidence>
<dbReference type="HAMAP" id="MF_00208">
    <property type="entry name" value="MurE"/>
    <property type="match status" value="1"/>
</dbReference>
<dbReference type="Pfam" id="PF02875">
    <property type="entry name" value="Mur_ligase_C"/>
    <property type="match status" value="1"/>
</dbReference>
<dbReference type="Gene3D" id="3.40.1390.10">
    <property type="entry name" value="MurE/MurF, N-terminal domain"/>
    <property type="match status" value="1"/>
</dbReference>
<dbReference type="PANTHER" id="PTHR23135">
    <property type="entry name" value="MUR LIGASE FAMILY MEMBER"/>
    <property type="match status" value="1"/>
</dbReference>
<evidence type="ECO:0000256" key="11">
    <source>
        <dbReference type="ARBA" id="ARBA00072883"/>
    </source>
</evidence>
<feature type="binding site" evidence="15">
    <location>
        <begin position="109"/>
        <end position="115"/>
    </location>
    <ligand>
        <name>ATP</name>
        <dbReference type="ChEBI" id="CHEBI:30616"/>
    </ligand>
</feature>
<organism evidence="20 22">
    <name type="scientific">Alkalithermobacter thermoalcaliphilus JW-YL-7 = DSM 7308</name>
    <dbReference type="NCBI Taxonomy" id="1121328"/>
    <lineage>
        <taxon>Bacteria</taxon>
        <taxon>Bacillati</taxon>
        <taxon>Bacillota</taxon>
        <taxon>Clostridia</taxon>
        <taxon>Peptostreptococcales</taxon>
        <taxon>Tepidibacteraceae</taxon>
        <taxon>Alkalithermobacter</taxon>
    </lineage>
</organism>
<feature type="domain" description="Mur ligase central" evidence="19">
    <location>
        <begin position="107"/>
        <end position="305"/>
    </location>
</feature>
<gene>
    <name evidence="15" type="primary">murE</name>
    <name evidence="20" type="ORF">JWYL7_0620</name>
    <name evidence="21" type="ORF">SAMN05661008_01265</name>
</gene>
<evidence type="ECO:0000256" key="12">
    <source>
        <dbReference type="ARBA" id="ARBA00075482"/>
    </source>
</evidence>
<reference evidence="21 23" key="2">
    <citation type="submission" date="2016-11" db="EMBL/GenBank/DDBJ databases">
        <authorList>
            <person name="Varghese N."/>
            <person name="Submissions S."/>
        </authorList>
    </citation>
    <scope>NUCLEOTIDE SEQUENCE [LARGE SCALE GENOMIC DNA]</scope>
    <source>
        <strain evidence="21 23">DSM 7308</strain>
    </source>
</reference>
<comment type="catalytic activity">
    <reaction evidence="8 15">
        <text>UDP-N-acetyl-alpha-D-muramoyl-L-alanyl-D-glutamate + meso-2,6-diaminopimelate + ATP = UDP-N-acetyl-alpha-D-muramoyl-L-alanyl-gamma-D-glutamyl-meso-2,6-diaminopimelate + ADP + phosphate + H(+)</text>
        <dbReference type="Rhea" id="RHEA:23676"/>
        <dbReference type="ChEBI" id="CHEBI:15378"/>
        <dbReference type="ChEBI" id="CHEBI:30616"/>
        <dbReference type="ChEBI" id="CHEBI:43474"/>
        <dbReference type="ChEBI" id="CHEBI:57791"/>
        <dbReference type="ChEBI" id="CHEBI:83900"/>
        <dbReference type="ChEBI" id="CHEBI:83905"/>
        <dbReference type="ChEBI" id="CHEBI:456216"/>
        <dbReference type="EC" id="6.3.2.13"/>
    </reaction>
</comment>
<evidence type="ECO:0000256" key="14">
    <source>
        <dbReference type="ARBA" id="ARBA00081560"/>
    </source>
</evidence>
<dbReference type="Proteomes" id="UP000323392">
    <property type="component" value="Unassembled WGS sequence"/>
</dbReference>
<dbReference type="NCBIfam" id="NF001124">
    <property type="entry name" value="PRK00139.1-2"/>
    <property type="match status" value="1"/>
</dbReference>
<dbReference type="EMBL" id="FRBG01000008">
    <property type="protein sequence ID" value="SHK98667.1"/>
    <property type="molecule type" value="Genomic_DNA"/>
</dbReference>
<sequence>MKLKDIISGLDIIDIHGKLDLEINSIDYDSRRLDKDSLFICIKGFNVDGHNFIQEGIKKGSRAFIVQDDIFIEGYTFIRVKDTRDAMAIIASNFYKNPTKDLNLVGVTGTNGKTTITYLLKDILHEEGVGLIGTIKNIIGDKEIVSSRTTPESLQLQSYFREMVDKNVKYCVMEVSSHSLELKRVEECEFKVGIFTNLTEDHLDFHKTLENYRLAKQKLFYKTTKANIINIDDEGGRKIYEDIKHLKTPIITYGINNKADITAKDIKMFLDKVQYTVVTDEFEEEVEVPIPGKFTVYNSLAVIGACIALGIPKEIIIKRLKKANKVPGRFETINSSKNFSVIVDYAHTPDALENIIKTAREFVRGNIITVFGCGGDRDRSKRPIMGKISQDLSDISIITSDNPRSEDPKKIVEDILEGMNKNINNYKIIIDRKEAIKQAIAMANEGDIVIVAGKGHEDYQIIGDKKIHFDDKEVVREFLKEDKK</sequence>
<evidence type="ECO:0000256" key="13">
    <source>
        <dbReference type="ARBA" id="ARBA00076158"/>
    </source>
</evidence>
<keyword evidence="3 15" id="KW-0132">Cell division</keyword>
<dbReference type="InterPro" id="IPR004101">
    <property type="entry name" value="Mur_ligase_C"/>
</dbReference>
<evidence type="ECO:0000313" key="21">
    <source>
        <dbReference type="EMBL" id="SHK98667.1"/>
    </source>
</evidence>
<keyword evidence="15" id="KW-0963">Cytoplasm</keyword>
<keyword evidence="15" id="KW-0460">Magnesium</keyword>
<proteinExistence type="inferred from homology"/>
<evidence type="ECO:0000256" key="10">
    <source>
        <dbReference type="ARBA" id="ARBA00066633"/>
    </source>
</evidence>
<dbReference type="FunFam" id="3.90.190.20:FF:000006">
    <property type="entry name" value="UDP-N-acetylmuramoyl-L-alanyl-D-glutamate--2,6-diaminopimelate ligase"/>
    <property type="match status" value="1"/>
</dbReference>
<dbReference type="PANTHER" id="PTHR23135:SF4">
    <property type="entry name" value="UDP-N-ACETYLMURAMOYL-L-ALANYL-D-GLUTAMATE--2,6-DIAMINOPIMELATE LIGASE MURE HOMOLOG, CHLOROPLASTIC"/>
    <property type="match status" value="1"/>
</dbReference>
<comment type="caution">
    <text evidence="20">The sequence shown here is derived from an EMBL/GenBank/DDBJ whole genome shotgun (WGS) entry which is preliminary data.</text>
</comment>
<evidence type="ECO:0000256" key="15">
    <source>
        <dbReference type="HAMAP-Rule" id="MF_00208"/>
    </source>
</evidence>
<evidence type="ECO:0000259" key="18">
    <source>
        <dbReference type="Pfam" id="PF02875"/>
    </source>
</evidence>
<dbReference type="InterPro" id="IPR036565">
    <property type="entry name" value="Mur-like_cat_sf"/>
</dbReference>
<evidence type="ECO:0000256" key="4">
    <source>
        <dbReference type="ARBA" id="ARBA00022960"/>
    </source>
</evidence>
<feature type="binding site" evidence="15">
    <location>
        <position position="176"/>
    </location>
    <ligand>
        <name>UDP-N-acetyl-alpha-D-muramoyl-L-alanyl-D-glutamate</name>
        <dbReference type="ChEBI" id="CHEBI:83900"/>
    </ligand>
</feature>
<keyword evidence="6 15" id="KW-0131">Cell cycle</keyword>
<feature type="binding site" evidence="15">
    <location>
        <begin position="401"/>
        <end position="404"/>
    </location>
    <ligand>
        <name>meso-2,6-diaminopimelate</name>
        <dbReference type="ChEBI" id="CHEBI:57791"/>
    </ligand>
</feature>
<evidence type="ECO:0000256" key="9">
    <source>
        <dbReference type="ARBA" id="ARBA00056782"/>
    </source>
</evidence>
<feature type="binding site" evidence="15">
    <location>
        <position position="184"/>
    </location>
    <ligand>
        <name>UDP-N-acetyl-alpha-D-muramoyl-L-alanyl-D-glutamate</name>
        <dbReference type="ChEBI" id="CHEBI:83900"/>
    </ligand>
</feature>
<feature type="domain" description="Mur ligase C-terminal" evidence="18">
    <location>
        <begin position="328"/>
        <end position="455"/>
    </location>
</feature>
<feature type="modified residue" description="N6-carboxylysine" evidence="15">
    <location>
        <position position="216"/>
    </location>
</feature>
<dbReference type="EMBL" id="LSFY01000001">
    <property type="protein sequence ID" value="KXZ39545.1"/>
    <property type="molecule type" value="Genomic_DNA"/>
</dbReference>
<comment type="cofactor">
    <cofactor evidence="15">
        <name>Mg(2+)</name>
        <dbReference type="ChEBI" id="CHEBI:18420"/>
    </cofactor>
</comment>
<feature type="binding site" evidence="15">
    <location>
        <position position="30"/>
    </location>
    <ligand>
        <name>UDP-N-acetyl-alpha-D-muramoyl-L-alanyl-D-glutamate</name>
        <dbReference type="ChEBI" id="CHEBI:83900"/>
    </ligand>
</feature>
<dbReference type="GO" id="GO:0008360">
    <property type="term" value="P:regulation of cell shape"/>
    <property type="evidence" value="ECO:0007669"/>
    <property type="project" value="UniProtKB-KW"/>
</dbReference>
<accession>A0A150FQR6</accession>
<dbReference type="AlphaFoldDB" id="A0A150FQR6"/>
<keyword evidence="15 20" id="KW-0436">Ligase</keyword>
<evidence type="ECO:0000256" key="16">
    <source>
        <dbReference type="RuleBase" id="RU004135"/>
    </source>
</evidence>
<dbReference type="RefSeq" id="WP_066068918.1">
    <property type="nucleotide sequence ID" value="NZ_FRBG01000008.1"/>
</dbReference>
<dbReference type="NCBIfam" id="NF001126">
    <property type="entry name" value="PRK00139.1-4"/>
    <property type="match status" value="1"/>
</dbReference>
<evidence type="ECO:0000313" key="23">
    <source>
        <dbReference type="Proteomes" id="UP000323392"/>
    </source>
</evidence>
<dbReference type="InterPro" id="IPR000713">
    <property type="entry name" value="Mur_ligase_N"/>
</dbReference>
<keyword evidence="4 15" id="KW-0133">Cell shape</keyword>
<evidence type="ECO:0000256" key="2">
    <source>
        <dbReference type="ARBA" id="ARBA00005898"/>
    </source>
</evidence>
<dbReference type="GO" id="GO:0005524">
    <property type="term" value="F:ATP binding"/>
    <property type="evidence" value="ECO:0007669"/>
    <property type="project" value="UniProtKB-UniRule"/>
</dbReference>
<keyword evidence="15" id="KW-0547">Nucleotide-binding</keyword>
<dbReference type="GO" id="GO:0051301">
    <property type="term" value="P:cell division"/>
    <property type="evidence" value="ECO:0007669"/>
    <property type="project" value="UniProtKB-KW"/>
</dbReference>
<evidence type="ECO:0000256" key="3">
    <source>
        <dbReference type="ARBA" id="ARBA00022618"/>
    </source>
</evidence>
<dbReference type="GO" id="GO:0009252">
    <property type="term" value="P:peptidoglycan biosynthetic process"/>
    <property type="evidence" value="ECO:0007669"/>
    <property type="project" value="UniProtKB-UniRule"/>
</dbReference>
<feature type="domain" description="Mur ligase N-terminal catalytic" evidence="17">
    <location>
        <begin position="22"/>
        <end position="95"/>
    </location>
</feature>
<dbReference type="SUPFAM" id="SSF63418">
    <property type="entry name" value="MurE/MurF N-terminal domain"/>
    <property type="match status" value="1"/>
</dbReference>
<name>A0A150FQR6_CLOPD</name>
<dbReference type="GO" id="GO:0008765">
    <property type="term" value="F:UDP-N-acetylmuramoylalanyl-D-glutamate-2,6-diaminopimelate ligase activity"/>
    <property type="evidence" value="ECO:0007669"/>
    <property type="project" value="UniProtKB-UniRule"/>
</dbReference>
<evidence type="ECO:0000256" key="1">
    <source>
        <dbReference type="ARBA" id="ARBA00004752"/>
    </source>
</evidence>
<evidence type="ECO:0000256" key="8">
    <source>
        <dbReference type="ARBA" id="ARBA00050251"/>
    </source>
</evidence>
<dbReference type="UniPathway" id="UPA00219"/>
<protein>
    <recommendedName>
        <fullName evidence="11 15">UDP-N-acetylmuramoyl-L-alanyl-D-glutamate--2,6-diaminopimelate ligase</fullName>
        <ecNumber evidence="10 15">6.3.2.13</ecNumber>
    </recommendedName>
    <alternativeName>
        <fullName evidence="12 15">Meso-A2pm-adding enzyme</fullName>
    </alternativeName>
    <alternativeName>
        <fullName evidence="13 15">Meso-diaminopimelate-adding enzyme</fullName>
    </alternativeName>
    <alternativeName>
        <fullName evidence="14 15">UDP-MurNAc-L-Ala-D-Glu:meso-diaminopimelate ligase</fullName>
    </alternativeName>
    <alternativeName>
        <fullName evidence="15">UDP-MurNAc-tripeptide synthetase</fullName>
    </alternativeName>
    <alternativeName>
        <fullName evidence="15">UDP-N-acetylmuramyl-tripeptide synthetase</fullName>
    </alternativeName>
</protein>
<feature type="binding site" evidence="15">
    <location>
        <position position="453"/>
    </location>
    <ligand>
        <name>meso-2,6-diaminopimelate</name>
        <dbReference type="ChEBI" id="CHEBI:57791"/>
    </ligand>
</feature>
<dbReference type="Gene3D" id="3.40.1190.10">
    <property type="entry name" value="Mur-like, catalytic domain"/>
    <property type="match status" value="1"/>
</dbReference>
<comment type="caution">
    <text evidence="15">Lacks conserved residue(s) required for the propagation of feature annotation.</text>
</comment>
<dbReference type="NCBIfam" id="TIGR01085">
    <property type="entry name" value="murE"/>
    <property type="match status" value="1"/>
</dbReference>
<keyword evidence="23" id="KW-1185">Reference proteome</keyword>
<dbReference type="Pfam" id="PF01225">
    <property type="entry name" value="Mur_ligase"/>
    <property type="match status" value="1"/>
</dbReference>
<evidence type="ECO:0000256" key="6">
    <source>
        <dbReference type="ARBA" id="ARBA00023306"/>
    </source>
</evidence>